<evidence type="ECO:0000256" key="8">
    <source>
        <dbReference type="ARBA" id="ARBA00022771"/>
    </source>
</evidence>
<dbReference type="NCBIfam" id="NF001503">
    <property type="entry name" value="PRK00349.1"/>
    <property type="match status" value="1"/>
</dbReference>
<name>A0A9D9IFI4_9BACT</name>
<evidence type="ECO:0000256" key="5">
    <source>
        <dbReference type="ARBA" id="ARBA00022741"/>
    </source>
</evidence>
<evidence type="ECO:0000256" key="1">
    <source>
        <dbReference type="ARBA" id="ARBA00004496"/>
    </source>
</evidence>
<dbReference type="PROSITE" id="PS00211">
    <property type="entry name" value="ABC_TRANSPORTER_1"/>
    <property type="match status" value="2"/>
</dbReference>
<dbReference type="GO" id="GO:0009380">
    <property type="term" value="C:excinuclease repair complex"/>
    <property type="evidence" value="ECO:0007669"/>
    <property type="project" value="InterPro"/>
</dbReference>
<keyword evidence="11" id="KW-0267">Excision nuclease</keyword>
<dbReference type="EMBL" id="JADIMB010000042">
    <property type="protein sequence ID" value="MBO8470743.1"/>
    <property type="molecule type" value="Genomic_DNA"/>
</dbReference>
<dbReference type="GO" id="GO:0006289">
    <property type="term" value="P:nucleotide-excision repair"/>
    <property type="evidence" value="ECO:0007669"/>
    <property type="project" value="InterPro"/>
</dbReference>
<comment type="similarity">
    <text evidence="14">Belongs to the ABC transporter superfamily. UvrA family.</text>
</comment>
<dbReference type="Proteomes" id="UP000823603">
    <property type="component" value="Unassembled WGS sequence"/>
</dbReference>
<organism evidence="18 19">
    <name type="scientific">Candidatus Cryptobacteroides faecavium</name>
    <dbReference type="NCBI Taxonomy" id="2840762"/>
    <lineage>
        <taxon>Bacteria</taxon>
        <taxon>Pseudomonadati</taxon>
        <taxon>Bacteroidota</taxon>
        <taxon>Bacteroidia</taxon>
        <taxon>Bacteroidales</taxon>
        <taxon>Candidatus Cryptobacteroides</taxon>
    </lineage>
</organism>
<dbReference type="PANTHER" id="PTHR43152">
    <property type="entry name" value="UVRABC SYSTEM PROTEIN A"/>
    <property type="match status" value="1"/>
</dbReference>
<keyword evidence="10" id="KW-0067">ATP-binding</keyword>
<dbReference type="Gene3D" id="3.40.50.300">
    <property type="entry name" value="P-loop containing nucleotide triphosphate hydrolases"/>
    <property type="match status" value="3"/>
</dbReference>
<keyword evidence="7" id="KW-0228">DNA excision</keyword>
<keyword evidence="4" id="KW-0677">Repeat</keyword>
<dbReference type="CDD" id="cd03271">
    <property type="entry name" value="ABC_UvrA_II"/>
    <property type="match status" value="1"/>
</dbReference>
<dbReference type="SUPFAM" id="SSF52540">
    <property type="entry name" value="P-loop containing nucleoside triphosphate hydrolases"/>
    <property type="match status" value="2"/>
</dbReference>
<keyword evidence="12" id="KW-0238">DNA-binding</keyword>
<feature type="domain" description="ABC transporter" evidence="17">
    <location>
        <begin position="595"/>
        <end position="926"/>
    </location>
</feature>
<comment type="caution">
    <text evidence="18">The sequence shown here is derived from an EMBL/GenBank/DDBJ whole genome shotgun (WGS) entry which is preliminary data.</text>
</comment>
<dbReference type="GO" id="GO:0008270">
    <property type="term" value="F:zinc ion binding"/>
    <property type="evidence" value="ECO:0007669"/>
    <property type="project" value="UniProtKB-KW"/>
</dbReference>
<evidence type="ECO:0000256" key="11">
    <source>
        <dbReference type="ARBA" id="ARBA00022881"/>
    </source>
</evidence>
<evidence type="ECO:0000313" key="18">
    <source>
        <dbReference type="EMBL" id="MBO8470743.1"/>
    </source>
</evidence>
<dbReference type="Pfam" id="PF17755">
    <property type="entry name" value="UvrA_DNA-bind"/>
    <property type="match status" value="1"/>
</dbReference>
<reference evidence="18" key="1">
    <citation type="submission" date="2020-10" db="EMBL/GenBank/DDBJ databases">
        <authorList>
            <person name="Gilroy R."/>
        </authorList>
    </citation>
    <scope>NUCLEOTIDE SEQUENCE</scope>
    <source>
        <strain evidence="18">B2-22910</strain>
    </source>
</reference>
<evidence type="ECO:0000256" key="12">
    <source>
        <dbReference type="ARBA" id="ARBA00023125"/>
    </source>
</evidence>
<keyword evidence="5" id="KW-0547">Nucleotide-binding</keyword>
<dbReference type="Gene3D" id="1.10.8.280">
    <property type="entry name" value="ABC transporter ATPase domain-like"/>
    <property type="match status" value="1"/>
</dbReference>
<sequence length="938" mass="103133">MDNDNTEYIEIRGARAHNLKGVSLSIPRDKFVVITGLSGSGKSSLAFDTIYAEGQRRYMDTLSAYAKQFMGILEKPEVESISGLSPIIAIEQKTTGNNPRSTVGTITEIYDFLRLLYAKASRAYSPATGKEMVRYTDQQIVELIIQNYQGRKCYLLAPLVKGRKGHYKELFEQLRRRGYTQVRIDGEICDLSGVTQLDRYKAHFIELVIDRLKPTGDDQKRIRDSVMSALNYGKGSLAVMDQQSGDVHHYSKHLVCPETGLSLAEPAPHSFSFNSPQGYCPHCKGLGMIVDVNMDTIVPDRTVSIAEGGIVPLGKIRETRKFDIIRSIARKYNFSLYDPINEIPEEVISLIVFGSDELFRVGEGASSEMVAFPGIVEDIPDKVVCPVCHGTRLNQETNYFKIDGKTISEVSAMEISALKLWLDTLEPKFSARENAIARDILKELRERVSFLLDVGLEYLSLDRATSSLSGGESQRIRLATQIGSKLVNVLYILDEPSIGLHQRDNRKLIASLKKLRDEGNSVMVVEHDIETMLAADWLVDVGPGAGEDGGRICLSAPVDVLMGGKPADDPHFIIGESVTMDYLTGKRSIEIPAARRKGNGTFLGIRGARGNNLKNIDVDLPLGIFIGISGVSGSGKSSLINDTLMPVLKNKFYNAKMQPLPYDSLTGVENIDKLIEIDQSPIGRTPRSNPATFTGVFNDIRSLFESTPDAKVRGFKAGRFSFNVPGGRCEECKGAGIKVIEMNFLPSVNVVCKECRGRRYKEDTLAVKYKGKNINDVLEMSISEAYEFFSTIPAIAQKLKSLVDVGLGYVRLGQSAVTLSGGESQRMKLAAELARRSTGNTLYILDEPTTGLHSEDIKVLLGVLQQLVDQGNSVIVIEHNLDVLKCADYIFDMGPEGGNAGGRIVARGTPEELAEDPASVTGPFLKEVLRRPSGPLRP</sequence>
<dbReference type="InterPro" id="IPR004602">
    <property type="entry name" value="UvrA"/>
</dbReference>
<dbReference type="InterPro" id="IPR041552">
    <property type="entry name" value="UvrA_DNA-bd"/>
</dbReference>
<evidence type="ECO:0000256" key="2">
    <source>
        <dbReference type="ARBA" id="ARBA00022490"/>
    </source>
</evidence>
<keyword evidence="8" id="KW-0863">Zinc-finger</keyword>
<dbReference type="AlphaFoldDB" id="A0A9D9IFI4"/>
<evidence type="ECO:0000259" key="17">
    <source>
        <dbReference type="PROSITE" id="PS50893"/>
    </source>
</evidence>
<evidence type="ECO:0000256" key="10">
    <source>
        <dbReference type="ARBA" id="ARBA00022840"/>
    </source>
</evidence>
<dbReference type="InterPro" id="IPR041102">
    <property type="entry name" value="UvrA_inter"/>
</dbReference>
<evidence type="ECO:0000256" key="3">
    <source>
        <dbReference type="ARBA" id="ARBA00022723"/>
    </source>
</evidence>
<proteinExistence type="inferred from homology"/>
<dbReference type="GO" id="GO:0003677">
    <property type="term" value="F:DNA binding"/>
    <property type="evidence" value="ECO:0007669"/>
    <property type="project" value="UniProtKB-KW"/>
</dbReference>
<keyword evidence="13" id="KW-0234">DNA repair</keyword>
<evidence type="ECO:0000313" key="19">
    <source>
        <dbReference type="Proteomes" id="UP000823603"/>
    </source>
</evidence>
<evidence type="ECO:0000256" key="16">
    <source>
        <dbReference type="ARBA" id="ARBA00042156"/>
    </source>
</evidence>
<keyword evidence="2" id="KW-0963">Cytoplasm</keyword>
<evidence type="ECO:0000256" key="6">
    <source>
        <dbReference type="ARBA" id="ARBA00022763"/>
    </source>
</evidence>
<dbReference type="GO" id="GO:0016887">
    <property type="term" value="F:ATP hydrolysis activity"/>
    <property type="evidence" value="ECO:0007669"/>
    <property type="project" value="InterPro"/>
</dbReference>
<evidence type="ECO:0000256" key="15">
    <source>
        <dbReference type="ARBA" id="ARBA00039316"/>
    </source>
</evidence>
<dbReference type="NCBIfam" id="TIGR00630">
    <property type="entry name" value="uvra"/>
    <property type="match status" value="1"/>
</dbReference>
<dbReference type="InterPro" id="IPR017871">
    <property type="entry name" value="ABC_transporter-like_CS"/>
</dbReference>
<dbReference type="PROSITE" id="PS50893">
    <property type="entry name" value="ABC_TRANSPORTER_2"/>
    <property type="match status" value="1"/>
</dbReference>
<evidence type="ECO:0000256" key="4">
    <source>
        <dbReference type="ARBA" id="ARBA00022737"/>
    </source>
</evidence>
<evidence type="ECO:0000256" key="14">
    <source>
        <dbReference type="ARBA" id="ARBA00038000"/>
    </source>
</evidence>
<dbReference type="InterPro" id="IPR027417">
    <property type="entry name" value="P-loop_NTPase"/>
</dbReference>
<dbReference type="PANTHER" id="PTHR43152:SF3">
    <property type="entry name" value="UVRABC SYSTEM PROTEIN A"/>
    <property type="match status" value="1"/>
</dbReference>
<dbReference type="Gene3D" id="1.20.1580.10">
    <property type="entry name" value="ABC transporter ATPase like domain"/>
    <property type="match status" value="4"/>
</dbReference>
<evidence type="ECO:0000256" key="7">
    <source>
        <dbReference type="ARBA" id="ARBA00022769"/>
    </source>
</evidence>
<evidence type="ECO:0000256" key="9">
    <source>
        <dbReference type="ARBA" id="ARBA00022833"/>
    </source>
</evidence>
<dbReference type="InterPro" id="IPR003439">
    <property type="entry name" value="ABC_transporter-like_ATP-bd"/>
</dbReference>
<keyword evidence="9" id="KW-0862">Zinc</keyword>
<dbReference type="Gene3D" id="3.30.190.20">
    <property type="match status" value="1"/>
</dbReference>
<dbReference type="GO" id="GO:0005737">
    <property type="term" value="C:cytoplasm"/>
    <property type="evidence" value="ECO:0007669"/>
    <property type="project" value="UniProtKB-SubCell"/>
</dbReference>
<gene>
    <name evidence="18" type="primary">uvrA</name>
    <name evidence="18" type="ORF">IAB82_02985</name>
</gene>
<accession>A0A9D9IFI4</accession>
<dbReference type="GO" id="GO:0004518">
    <property type="term" value="F:nuclease activity"/>
    <property type="evidence" value="ECO:0007669"/>
    <property type="project" value="UniProtKB-KW"/>
</dbReference>
<evidence type="ECO:0000256" key="13">
    <source>
        <dbReference type="ARBA" id="ARBA00023204"/>
    </source>
</evidence>
<reference evidence="18" key="2">
    <citation type="journal article" date="2021" name="PeerJ">
        <title>Extensive microbial diversity within the chicken gut microbiome revealed by metagenomics and culture.</title>
        <authorList>
            <person name="Gilroy R."/>
            <person name="Ravi A."/>
            <person name="Getino M."/>
            <person name="Pursley I."/>
            <person name="Horton D.L."/>
            <person name="Alikhan N.F."/>
            <person name="Baker D."/>
            <person name="Gharbi K."/>
            <person name="Hall N."/>
            <person name="Watson M."/>
            <person name="Adriaenssens E.M."/>
            <person name="Foster-Nyarko E."/>
            <person name="Jarju S."/>
            <person name="Secka A."/>
            <person name="Antonio M."/>
            <person name="Oren A."/>
            <person name="Chaudhuri R.R."/>
            <person name="La Ragione R."/>
            <person name="Hildebrand F."/>
            <person name="Pallen M.J."/>
        </authorList>
    </citation>
    <scope>NUCLEOTIDE SEQUENCE</scope>
    <source>
        <strain evidence="18">B2-22910</strain>
    </source>
</reference>
<keyword evidence="6" id="KW-0227">DNA damage</keyword>
<dbReference type="GO" id="GO:0005524">
    <property type="term" value="F:ATP binding"/>
    <property type="evidence" value="ECO:0007669"/>
    <property type="project" value="UniProtKB-KW"/>
</dbReference>
<keyword evidence="18" id="KW-0378">Hydrolase</keyword>
<keyword evidence="3" id="KW-0479">Metal-binding</keyword>
<dbReference type="Pfam" id="PF17760">
    <property type="entry name" value="UvrA_inter"/>
    <property type="match status" value="1"/>
</dbReference>
<protein>
    <recommendedName>
        <fullName evidence="15">UvrABC system protein A</fullName>
    </recommendedName>
    <alternativeName>
        <fullName evidence="16">Excinuclease ABC subunit A</fullName>
    </alternativeName>
</protein>
<comment type="subcellular location">
    <subcellularLocation>
        <location evidence="1">Cytoplasm</location>
    </subcellularLocation>
</comment>